<dbReference type="Pfam" id="PF01555">
    <property type="entry name" value="N6_N4_Mtase"/>
    <property type="match status" value="2"/>
</dbReference>
<dbReference type="EC" id="2.1.1.-" evidence="8"/>
<keyword evidence="11" id="KW-1185">Reference proteome</keyword>
<dbReference type="PRINTS" id="PR00508">
    <property type="entry name" value="S21N4MTFRASE"/>
</dbReference>
<dbReference type="InterPro" id="IPR001091">
    <property type="entry name" value="RM_Methyltransferase"/>
</dbReference>
<organism evidence="10 11">
    <name type="scientific">Xanthomonas bonasiae</name>
    <dbReference type="NCBI Taxonomy" id="2810351"/>
    <lineage>
        <taxon>Bacteria</taxon>
        <taxon>Pseudomonadati</taxon>
        <taxon>Pseudomonadota</taxon>
        <taxon>Gammaproteobacteria</taxon>
        <taxon>Lysobacterales</taxon>
        <taxon>Lysobacteraceae</taxon>
        <taxon>Xanthomonas</taxon>
    </lineage>
</organism>
<gene>
    <name evidence="10" type="ORF">JR064_12230</name>
</gene>
<dbReference type="InterPro" id="IPR017985">
    <property type="entry name" value="MeTrfase_CN4_CS"/>
</dbReference>
<reference evidence="10 11" key="1">
    <citation type="submission" date="2021-02" db="EMBL/GenBank/DDBJ databases">
        <title>Taxonomically Unique Crown Gall-Associated Xanthomonas Stains Have Deficiency in Virulence Repertories.</title>
        <authorList>
            <person name="Mafakheri H."/>
            <person name="Taghavi S.M."/>
            <person name="Dimkic I."/>
            <person name="Nemanja K."/>
            <person name="Osdaghi E."/>
        </authorList>
    </citation>
    <scope>NUCLEOTIDE SEQUENCE [LARGE SCALE GENOMIC DNA]</scope>
    <source>
        <strain evidence="10 11">FX4</strain>
    </source>
</reference>
<evidence type="ECO:0000256" key="3">
    <source>
        <dbReference type="ARBA" id="ARBA00022679"/>
    </source>
</evidence>
<sequence>MKARVASVSRLRDINWDFVGARSESEFSALHWHPCRFVSQIPAGLISLLSDDGDVVLDPFLGSGTTLVEAQRLKRRGVGVEINPVAAMIASAKTIPKRQPLIKRTLQELADLARVQLEGDLLRPRKSMPLIYPATVQMEKWYMPEVGRQLSALWALLSGLRGDSSKLGCLAFSSILIRVCRETRHWGYICDNTMPLSSRRADVLAEFHRSLSMIERAYAARELYIRPGERLRPAQVINGDALVELARLKGSVNLVVTSPPYFGVSDYAKAQRLTAEWMGADVENVRLKEIGARSKRHRKDAYESYMDELVGVMDACREKLVYGGFCCLVVGESRSRRGYIAQLHDAMEGIGFHVVHLVERVVSEQRRQNPSILSEQIAVYRKVR</sequence>
<evidence type="ECO:0000256" key="5">
    <source>
        <dbReference type="ARBA" id="ARBA00022747"/>
    </source>
</evidence>
<dbReference type="RefSeq" id="WP_206229889.1">
    <property type="nucleotide sequence ID" value="NZ_JAFIWB010000012.1"/>
</dbReference>
<keyword evidence="4" id="KW-0949">S-adenosyl-L-methionine</keyword>
<dbReference type="Gene3D" id="3.40.50.150">
    <property type="entry name" value="Vaccinia Virus protein VP39"/>
    <property type="match status" value="2"/>
</dbReference>
<comment type="caution">
    <text evidence="10">The sequence shown here is derived from an EMBL/GenBank/DDBJ whole genome shotgun (WGS) entry which is preliminary data.</text>
</comment>
<evidence type="ECO:0000256" key="6">
    <source>
        <dbReference type="ARBA" id="ARBA00023125"/>
    </source>
</evidence>
<evidence type="ECO:0000313" key="10">
    <source>
        <dbReference type="EMBL" id="MBN6102938.1"/>
    </source>
</evidence>
<evidence type="ECO:0000259" key="9">
    <source>
        <dbReference type="Pfam" id="PF01555"/>
    </source>
</evidence>
<dbReference type="PROSITE" id="PS00093">
    <property type="entry name" value="N4_MTASE"/>
    <property type="match status" value="1"/>
</dbReference>
<dbReference type="InterPro" id="IPR002941">
    <property type="entry name" value="DNA_methylase_N4/N6"/>
</dbReference>
<comment type="similarity">
    <text evidence="1">Belongs to the N(4)/N(6)-methyltransferase family. N(4) subfamily.</text>
</comment>
<proteinExistence type="inferred from homology"/>
<dbReference type="Proteomes" id="UP000695802">
    <property type="component" value="Unassembled WGS sequence"/>
</dbReference>
<keyword evidence="6" id="KW-0238">DNA-binding</keyword>
<evidence type="ECO:0000256" key="2">
    <source>
        <dbReference type="ARBA" id="ARBA00022603"/>
    </source>
</evidence>
<evidence type="ECO:0000256" key="7">
    <source>
        <dbReference type="ARBA" id="ARBA00049120"/>
    </source>
</evidence>
<name>A0ABS3B2W0_9XANT</name>
<evidence type="ECO:0000313" key="11">
    <source>
        <dbReference type="Proteomes" id="UP000695802"/>
    </source>
</evidence>
<dbReference type="InterPro" id="IPR029063">
    <property type="entry name" value="SAM-dependent_MTases_sf"/>
</dbReference>
<feature type="domain" description="DNA methylase N-4/N-6" evidence="9">
    <location>
        <begin position="31"/>
        <end position="88"/>
    </location>
</feature>
<evidence type="ECO:0000256" key="1">
    <source>
        <dbReference type="ARBA" id="ARBA00010203"/>
    </source>
</evidence>
<dbReference type="SUPFAM" id="SSF53335">
    <property type="entry name" value="S-adenosyl-L-methionine-dependent methyltransferases"/>
    <property type="match status" value="2"/>
</dbReference>
<evidence type="ECO:0000256" key="8">
    <source>
        <dbReference type="RuleBase" id="RU362026"/>
    </source>
</evidence>
<keyword evidence="3" id="KW-0808">Transferase</keyword>
<comment type="catalytic activity">
    <reaction evidence="7">
        <text>a 2'-deoxycytidine in DNA + S-adenosyl-L-methionine = an N(4)-methyl-2'-deoxycytidine in DNA + S-adenosyl-L-homocysteine + H(+)</text>
        <dbReference type="Rhea" id="RHEA:16857"/>
        <dbReference type="Rhea" id="RHEA-COMP:11369"/>
        <dbReference type="Rhea" id="RHEA-COMP:13674"/>
        <dbReference type="ChEBI" id="CHEBI:15378"/>
        <dbReference type="ChEBI" id="CHEBI:57856"/>
        <dbReference type="ChEBI" id="CHEBI:59789"/>
        <dbReference type="ChEBI" id="CHEBI:85452"/>
        <dbReference type="ChEBI" id="CHEBI:137933"/>
        <dbReference type="EC" id="2.1.1.113"/>
    </reaction>
</comment>
<protein>
    <recommendedName>
        <fullName evidence="8">Methyltransferase</fullName>
        <ecNumber evidence="8">2.1.1.-</ecNumber>
    </recommendedName>
</protein>
<accession>A0ABS3B2W0</accession>
<dbReference type="EMBL" id="JAFIWB010000012">
    <property type="protein sequence ID" value="MBN6102938.1"/>
    <property type="molecule type" value="Genomic_DNA"/>
</dbReference>
<keyword evidence="2" id="KW-0489">Methyltransferase</keyword>
<evidence type="ECO:0000256" key="4">
    <source>
        <dbReference type="ARBA" id="ARBA00022691"/>
    </source>
</evidence>
<feature type="domain" description="DNA methylase N-4/N-6" evidence="9">
    <location>
        <begin position="252"/>
        <end position="382"/>
    </location>
</feature>
<keyword evidence="5" id="KW-0680">Restriction system</keyword>